<feature type="binding site" evidence="9">
    <location>
        <position position="336"/>
    </location>
    <ligand>
        <name>Zn(2+)</name>
        <dbReference type="ChEBI" id="CHEBI:29105"/>
    </ligand>
</feature>
<dbReference type="FunFam" id="3.40.50.1010:FF:000020">
    <property type="entry name" value="20S-pre-rRNA D-site endonuclease NOB1"/>
    <property type="match status" value="1"/>
</dbReference>
<evidence type="ECO:0000256" key="9">
    <source>
        <dbReference type="PIRSR" id="PIRSR037125-1"/>
    </source>
</evidence>
<dbReference type="EMBL" id="HBUF01088284">
    <property type="protein sequence ID" value="CAG6634946.1"/>
    <property type="molecule type" value="Transcribed_RNA"/>
</dbReference>
<proteinExistence type="inferred from homology"/>
<evidence type="ECO:0000259" key="11">
    <source>
        <dbReference type="Pfam" id="PF08772"/>
    </source>
</evidence>
<dbReference type="SUPFAM" id="SSF144206">
    <property type="entry name" value="NOB1 zinc finger-like"/>
    <property type="match status" value="1"/>
</dbReference>
<dbReference type="Gene3D" id="3.40.50.1010">
    <property type="entry name" value="5'-nuclease"/>
    <property type="match status" value="1"/>
</dbReference>
<feature type="compositionally biased region" description="Acidic residues" evidence="10">
    <location>
        <begin position="242"/>
        <end position="270"/>
    </location>
</feature>
<reference evidence="13" key="1">
    <citation type="submission" date="2021-05" db="EMBL/GenBank/DDBJ databases">
        <authorList>
            <person name="Alioto T."/>
            <person name="Alioto T."/>
            <person name="Gomez Garrido J."/>
        </authorList>
    </citation>
    <scope>NUCLEOTIDE SEQUENCE</scope>
</reference>
<keyword evidence="7 8" id="KW-0539">Nucleus</keyword>
<dbReference type="GO" id="GO:0005737">
    <property type="term" value="C:cytoplasm"/>
    <property type="evidence" value="ECO:0007669"/>
    <property type="project" value="UniProtKB-ARBA"/>
</dbReference>
<dbReference type="GO" id="GO:0030688">
    <property type="term" value="C:preribosome, small subunit precursor"/>
    <property type="evidence" value="ECO:0007669"/>
    <property type="project" value="TreeGrafter"/>
</dbReference>
<protein>
    <recommendedName>
        <fullName evidence="8">RNA-binding protein NOB1</fullName>
    </recommendedName>
</protein>
<keyword evidence="4 8" id="KW-0479">Metal-binding</keyword>
<dbReference type="Pfam" id="PF08772">
    <property type="entry name" value="Zn_ribbon_NOB1"/>
    <property type="match status" value="1"/>
</dbReference>
<keyword evidence="5" id="KW-0378">Hydrolase</keyword>
<comment type="subcellular location">
    <subcellularLocation>
        <location evidence="1 8">Nucleus</location>
    </subcellularLocation>
</comment>
<dbReference type="GO" id="GO:0031981">
    <property type="term" value="C:nuclear lumen"/>
    <property type="evidence" value="ECO:0007669"/>
    <property type="project" value="UniProtKB-ARBA"/>
</dbReference>
<dbReference type="AlphaFoldDB" id="A0A8D8QMV5"/>
<feature type="binding site" evidence="9">
    <location>
        <position position="339"/>
    </location>
    <ligand>
        <name>Zn(2+)</name>
        <dbReference type="ChEBI" id="CHEBI:29105"/>
    </ligand>
</feature>
<dbReference type="GO" id="GO:0030490">
    <property type="term" value="P:maturation of SSU-rRNA"/>
    <property type="evidence" value="ECO:0007669"/>
    <property type="project" value="TreeGrafter"/>
</dbReference>
<keyword evidence="6 8" id="KW-0862">Zinc</keyword>
<evidence type="ECO:0000256" key="7">
    <source>
        <dbReference type="ARBA" id="ARBA00023242"/>
    </source>
</evidence>
<dbReference type="InterPro" id="IPR014881">
    <property type="entry name" value="NOB1_Zn-bd"/>
</dbReference>
<dbReference type="InterPro" id="IPR033411">
    <property type="entry name" value="Ribonuclease_PIN"/>
</dbReference>
<dbReference type="GO" id="GO:0004521">
    <property type="term" value="F:RNA endonuclease activity"/>
    <property type="evidence" value="ECO:0007669"/>
    <property type="project" value="UniProtKB-UniRule"/>
</dbReference>
<evidence type="ECO:0000259" key="12">
    <source>
        <dbReference type="Pfam" id="PF17146"/>
    </source>
</evidence>
<feature type="compositionally biased region" description="Acidic residues" evidence="10">
    <location>
        <begin position="181"/>
        <end position="205"/>
    </location>
</feature>
<feature type="binding site" evidence="9">
    <location>
        <position position="354"/>
    </location>
    <ligand>
        <name>Zn(2+)</name>
        <dbReference type="ChEBI" id="CHEBI:29105"/>
    </ligand>
</feature>
<dbReference type="PIRSF" id="PIRSF037125">
    <property type="entry name" value="D-site_20S_pre-rRNA_nuclease"/>
    <property type="match status" value="1"/>
</dbReference>
<organism evidence="13">
    <name type="scientific">Cacopsylla melanoneura</name>
    <dbReference type="NCBI Taxonomy" id="428564"/>
    <lineage>
        <taxon>Eukaryota</taxon>
        <taxon>Metazoa</taxon>
        <taxon>Ecdysozoa</taxon>
        <taxon>Arthropoda</taxon>
        <taxon>Hexapoda</taxon>
        <taxon>Insecta</taxon>
        <taxon>Pterygota</taxon>
        <taxon>Neoptera</taxon>
        <taxon>Paraneoptera</taxon>
        <taxon>Hemiptera</taxon>
        <taxon>Sternorrhyncha</taxon>
        <taxon>Psylloidea</taxon>
        <taxon>Psyllidae</taxon>
        <taxon>Psyllinae</taxon>
        <taxon>Cacopsylla</taxon>
    </lineage>
</organism>
<dbReference type="Pfam" id="PF17146">
    <property type="entry name" value="PIN_6"/>
    <property type="match status" value="1"/>
</dbReference>
<dbReference type="InterPro" id="IPR039907">
    <property type="entry name" value="NOB1"/>
</dbReference>
<feature type="domain" description="Nin one binding (NOB1) Zn-ribbon-like" evidence="11">
    <location>
        <begin position="326"/>
        <end position="397"/>
    </location>
</feature>
<sequence>MSRSEYLVVDTSAFIKNAQLQELSDNIISIPEVVKEVTSKRQLRRLVVLPYDLQIKEADPDSVKFVTEFSKKTGDYPSLSSTDIKVIALTYELHKQHVGADSIHTEPISRQISYINHSVLTDKEVLAGFYTPKDKSSKSRTNSTCLGEEDNSKDDHIEDNSKDDHSENEEHEGGKGAFEECCLDNEDVEAEQEVSEEYFSADEETETQKSHQDSSNNNPADNTVEDELEDRTAEVLQKIVDNNEEGEEDEENEEEGDSGNEEEEDEDDGGGEWITPSNLKHAQRKLDAVLFEEKPLVVSCVTTDFAMQNVLKQMGLNVVALDGRLIRQLRTFILRCYACFKTTSIMTKQFCPKCGHKTLKRVAVSVDEEGRQRIHINLKRPLTGRGKKFSLPTFQGGKHANNPILFEDQPVPDQRPTRLGRMKTNALDDDYIAGMSPFAVHDINSKSAMLGIRTNRCNAELKYWMDKNPNAAKRRAKK</sequence>
<evidence type="ECO:0000256" key="5">
    <source>
        <dbReference type="ARBA" id="ARBA00022801"/>
    </source>
</evidence>
<name>A0A8D8QMV5_9HEMI</name>
<comment type="function">
    <text evidence="8">May play a role in mRNA degradation.</text>
</comment>
<dbReference type="CDD" id="cd09876">
    <property type="entry name" value="PIN_Nob1-like"/>
    <property type="match status" value="1"/>
</dbReference>
<comment type="similarity">
    <text evidence="2 8">Belongs to the NOB1 family.</text>
</comment>
<dbReference type="PANTHER" id="PTHR12814">
    <property type="entry name" value="RNA-BINDING PROTEIN NOB1"/>
    <property type="match status" value="1"/>
</dbReference>
<evidence type="ECO:0000256" key="2">
    <source>
        <dbReference type="ARBA" id="ARBA00005858"/>
    </source>
</evidence>
<keyword evidence="3" id="KW-0540">Nuclease</keyword>
<evidence type="ECO:0000256" key="4">
    <source>
        <dbReference type="ARBA" id="ARBA00022723"/>
    </source>
</evidence>
<evidence type="ECO:0000256" key="8">
    <source>
        <dbReference type="PIRNR" id="PIRNR037125"/>
    </source>
</evidence>
<dbReference type="GO" id="GO:0046872">
    <property type="term" value="F:metal ion binding"/>
    <property type="evidence" value="ECO:0007669"/>
    <property type="project" value="UniProtKB-UniRule"/>
</dbReference>
<feature type="domain" description="Ribonuclease PIN" evidence="12">
    <location>
        <begin position="7"/>
        <end position="93"/>
    </location>
</feature>
<dbReference type="EMBL" id="HBUF01088283">
    <property type="protein sequence ID" value="CAG6634945.1"/>
    <property type="molecule type" value="Transcribed_RNA"/>
</dbReference>
<dbReference type="GO" id="GO:0016787">
    <property type="term" value="F:hydrolase activity"/>
    <property type="evidence" value="ECO:0007669"/>
    <property type="project" value="UniProtKB-KW"/>
</dbReference>
<dbReference type="InterPro" id="IPR017117">
    <property type="entry name" value="Nob1_euk"/>
</dbReference>
<evidence type="ECO:0000256" key="1">
    <source>
        <dbReference type="ARBA" id="ARBA00004123"/>
    </source>
</evidence>
<feature type="region of interest" description="Disordered" evidence="10">
    <location>
        <begin position="132"/>
        <end position="276"/>
    </location>
</feature>
<evidence type="ECO:0000313" key="13">
    <source>
        <dbReference type="EMBL" id="CAG6634945.1"/>
    </source>
</evidence>
<evidence type="ECO:0000256" key="10">
    <source>
        <dbReference type="SAM" id="MobiDB-lite"/>
    </source>
</evidence>
<dbReference type="Gene3D" id="6.20.210.10">
    <property type="entry name" value="Nin one binding (NOB1), Zn-ribbon-like"/>
    <property type="match status" value="1"/>
</dbReference>
<accession>A0A8D8QMV5</accession>
<dbReference type="PANTHER" id="PTHR12814:SF2">
    <property type="entry name" value="RNA-BINDING PROTEIN NOB1"/>
    <property type="match status" value="1"/>
</dbReference>
<dbReference type="InterPro" id="IPR036283">
    <property type="entry name" value="NOB1_Zf-like_sf"/>
</dbReference>
<evidence type="ECO:0000256" key="3">
    <source>
        <dbReference type="ARBA" id="ARBA00022722"/>
    </source>
</evidence>
<feature type="binding site" evidence="9">
    <location>
        <position position="351"/>
    </location>
    <ligand>
        <name>Zn(2+)</name>
        <dbReference type="ChEBI" id="CHEBI:29105"/>
    </ligand>
</feature>
<evidence type="ECO:0000256" key="6">
    <source>
        <dbReference type="ARBA" id="ARBA00022833"/>
    </source>
</evidence>
<feature type="compositionally biased region" description="Basic and acidic residues" evidence="10">
    <location>
        <begin position="153"/>
        <end position="165"/>
    </location>
</feature>